<evidence type="ECO:0000256" key="1">
    <source>
        <dbReference type="ARBA" id="ARBA00004141"/>
    </source>
</evidence>
<protein>
    <submittedName>
        <fullName evidence="12">Bacteriorhodopsin</fullName>
    </submittedName>
</protein>
<dbReference type="RefSeq" id="WP_159764317.1">
    <property type="nucleotide sequence ID" value="NZ_WUUT01000004.1"/>
</dbReference>
<dbReference type="InterPro" id="IPR001425">
    <property type="entry name" value="Arc/bac/fun_rhodopsins"/>
</dbReference>
<feature type="transmembrane region" description="Helical" evidence="11">
    <location>
        <begin position="37"/>
        <end position="62"/>
    </location>
</feature>
<keyword evidence="3" id="KW-0600">Photoreceptor protein</keyword>
<keyword evidence="9 11" id="KW-0472">Membrane</keyword>
<evidence type="ECO:0000256" key="10">
    <source>
        <dbReference type="ARBA" id="ARBA00023170"/>
    </source>
</evidence>
<keyword evidence="13" id="KW-1185">Reference proteome</keyword>
<dbReference type="AlphaFoldDB" id="A0A6B0T5F9"/>
<comment type="similarity">
    <text evidence="2">Belongs to the archaeal/bacterial/fungal opsin family.</text>
</comment>
<evidence type="ECO:0000313" key="13">
    <source>
        <dbReference type="Proteomes" id="UP000466535"/>
    </source>
</evidence>
<evidence type="ECO:0000256" key="8">
    <source>
        <dbReference type="ARBA" id="ARBA00022991"/>
    </source>
</evidence>
<dbReference type="PANTHER" id="PTHR28286:SF2">
    <property type="entry name" value="BACTERIORHODOPSIN _OPSIN, NOPA (EUROFUNG)"/>
    <property type="match status" value="1"/>
</dbReference>
<dbReference type="PROSITE" id="PS00950">
    <property type="entry name" value="BACTERIAL_OPSIN_1"/>
    <property type="match status" value="1"/>
</dbReference>
<keyword evidence="8" id="KW-0157">Chromophore</keyword>
<dbReference type="OrthoDB" id="186433at2157"/>
<evidence type="ECO:0000256" key="3">
    <source>
        <dbReference type="ARBA" id="ARBA00022543"/>
    </source>
</evidence>
<feature type="transmembrane region" description="Helical" evidence="11">
    <location>
        <begin position="125"/>
        <end position="143"/>
    </location>
</feature>
<comment type="caution">
    <text evidence="12">The sequence shown here is derived from an EMBL/GenBank/DDBJ whole genome shotgun (WGS) entry which is preliminary data.</text>
</comment>
<comment type="subcellular location">
    <subcellularLocation>
        <location evidence="1">Membrane</location>
        <topology evidence="1">Multi-pass membrane protein</topology>
    </subcellularLocation>
</comment>
<evidence type="ECO:0000313" key="12">
    <source>
        <dbReference type="EMBL" id="MXR52187.1"/>
    </source>
</evidence>
<feature type="transmembrane region" description="Helical" evidence="11">
    <location>
        <begin position="6"/>
        <end position="25"/>
    </location>
</feature>
<keyword evidence="5 11" id="KW-0812">Transmembrane</keyword>
<dbReference type="EMBL" id="WUUT01000004">
    <property type="protein sequence ID" value="MXR52187.1"/>
    <property type="molecule type" value="Genomic_DNA"/>
</dbReference>
<accession>A0A6B0T5F9</accession>
<dbReference type="GO" id="GO:0009881">
    <property type="term" value="F:photoreceptor activity"/>
    <property type="evidence" value="ECO:0007669"/>
    <property type="project" value="UniProtKB-KW"/>
</dbReference>
<dbReference type="GO" id="GO:0005216">
    <property type="term" value="F:monoatomic ion channel activity"/>
    <property type="evidence" value="ECO:0007669"/>
    <property type="project" value="InterPro"/>
</dbReference>
<feature type="transmembrane region" description="Helical" evidence="11">
    <location>
        <begin position="74"/>
        <end position="92"/>
    </location>
</feature>
<keyword evidence="4" id="KW-0716">Sensory transduction</keyword>
<evidence type="ECO:0000256" key="9">
    <source>
        <dbReference type="ARBA" id="ARBA00023136"/>
    </source>
</evidence>
<dbReference type="SMART" id="SM01021">
    <property type="entry name" value="Bac_rhodopsin"/>
    <property type="match status" value="1"/>
</dbReference>
<proteinExistence type="inferred from homology"/>
<dbReference type="Gene3D" id="1.20.1070.10">
    <property type="entry name" value="Rhodopsin 7-helix transmembrane proteins"/>
    <property type="match status" value="1"/>
</dbReference>
<feature type="transmembrane region" description="Helical" evidence="11">
    <location>
        <begin position="99"/>
        <end position="119"/>
    </location>
</feature>
<dbReference type="PROSITE" id="PS00327">
    <property type="entry name" value="BACTERIAL_OPSIN_RET"/>
    <property type="match status" value="1"/>
</dbReference>
<organism evidence="12 13">
    <name type="scientific">Halovenus carboxidivorans</name>
    <dbReference type="NCBI Taxonomy" id="2692199"/>
    <lineage>
        <taxon>Archaea</taxon>
        <taxon>Methanobacteriati</taxon>
        <taxon>Methanobacteriota</taxon>
        <taxon>Stenosarchaea group</taxon>
        <taxon>Halobacteria</taxon>
        <taxon>Halobacteriales</taxon>
        <taxon>Haloarculaceae</taxon>
        <taxon>Halovenus</taxon>
    </lineage>
</organism>
<dbReference type="InterPro" id="IPR018229">
    <property type="entry name" value="Rhodopsin_retinal_BS"/>
</dbReference>
<gene>
    <name evidence="12" type="ORF">GRX03_11315</name>
</gene>
<name>A0A6B0T5F9_9EURY</name>
<evidence type="ECO:0000256" key="4">
    <source>
        <dbReference type="ARBA" id="ARBA00022606"/>
    </source>
</evidence>
<evidence type="ECO:0000256" key="2">
    <source>
        <dbReference type="ARBA" id="ARBA00008130"/>
    </source>
</evidence>
<evidence type="ECO:0000256" key="5">
    <source>
        <dbReference type="ARBA" id="ARBA00022692"/>
    </source>
</evidence>
<dbReference type="SUPFAM" id="SSF81321">
    <property type="entry name" value="Family A G protein-coupled receptor-like"/>
    <property type="match status" value="1"/>
</dbReference>
<feature type="transmembrane region" description="Helical" evidence="11">
    <location>
        <begin position="196"/>
        <end position="216"/>
    </location>
</feature>
<keyword evidence="7 11" id="KW-1133">Transmembrane helix</keyword>
<evidence type="ECO:0000256" key="7">
    <source>
        <dbReference type="ARBA" id="ARBA00022989"/>
    </source>
</evidence>
<reference evidence="12 13" key="1">
    <citation type="submission" date="2019-12" db="EMBL/GenBank/DDBJ databases">
        <title>Isolation and characterization of three novel carbon monoxide-oxidizing members of Halobacteria from salione crusts and soils.</title>
        <authorList>
            <person name="Myers M.R."/>
            <person name="King G.M."/>
        </authorList>
    </citation>
    <scope>NUCLEOTIDE SEQUENCE [LARGE SCALE GENOMIC DNA]</scope>
    <source>
        <strain evidence="12 13">WSH3</strain>
    </source>
</reference>
<dbReference type="PRINTS" id="PR00251">
    <property type="entry name" value="BACTRLOPSIN"/>
</dbReference>
<keyword evidence="10" id="KW-0675">Receptor</keyword>
<dbReference type="Proteomes" id="UP000466535">
    <property type="component" value="Unassembled WGS sequence"/>
</dbReference>
<sequence length="233" mass="24584">MIGEATLWFAVGALGMGLGTAVFLNGLARADSEVQKYYAVLAAISGIATVAYVLMALNVGAVSVDGRTVFVPRYIDWLLTTPLLLTYLWMLVSSERGLLARIVAVNVVVIVAGFGASLLSGTARFGLFAVGGLAYVGLAYLLVGPLTEQASGRATESLFRGLRNLTVILWSVYPIIWILGPTGLGELTMLTNVLLVTYLDLITKVGFGLIALNAGAELRKQLQRSRSTAAAGS</sequence>
<evidence type="ECO:0000256" key="11">
    <source>
        <dbReference type="SAM" id="Phobius"/>
    </source>
</evidence>
<dbReference type="PANTHER" id="PTHR28286">
    <property type="match status" value="1"/>
</dbReference>
<feature type="transmembrane region" description="Helical" evidence="11">
    <location>
        <begin position="164"/>
        <end position="184"/>
    </location>
</feature>
<evidence type="ECO:0000256" key="6">
    <source>
        <dbReference type="ARBA" id="ARBA00022925"/>
    </source>
</evidence>
<dbReference type="Pfam" id="PF01036">
    <property type="entry name" value="Bac_rhodopsin"/>
    <property type="match status" value="1"/>
</dbReference>
<keyword evidence="6" id="KW-0681">Retinal protein</keyword>
<dbReference type="GO" id="GO:0016020">
    <property type="term" value="C:membrane"/>
    <property type="evidence" value="ECO:0007669"/>
    <property type="project" value="UniProtKB-SubCell"/>
</dbReference>
<dbReference type="GO" id="GO:0007602">
    <property type="term" value="P:phototransduction"/>
    <property type="evidence" value="ECO:0007669"/>
    <property type="project" value="UniProtKB-KW"/>
</dbReference>